<accession>A0A370N2S8</accession>
<dbReference type="EMBL" id="QHKS01000020">
    <property type="protein sequence ID" value="RDJ99737.1"/>
    <property type="molecule type" value="Genomic_DNA"/>
</dbReference>
<dbReference type="RefSeq" id="WP_115105504.1">
    <property type="nucleotide sequence ID" value="NZ_QHKS01000020.1"/>
</dbReference>
<dbReference type="OrthoDB" id="8926609at2"/>
<evidence type="ECO:0000313" key="2">
    <source>
        <dbReference type="Proteomes" id="UP000254875"/>
    </source>
</evidence>
<sequence>MNNYCVSLRSLVDKWLAPTLSMPARVTQVGRVLATHGRFVRLEGRTSTGPLTIVFFRHDDGSWSVFPPVPASPAMCGRLFVN</sequence>
<dbReference type="AlphaFoldDB" id="A0A370N2S8"/>
<name>A0A370N2S8_9BURK</name>
<proteinExistence type="predicted"/>
<keyword evidence="2" id="KW-1185">Reference proteome</keyword>
<reference evidence="2" key="1">
    <citation type="submission" date="2018-05" db="EMBL/GenBank/DDBJ databases">
        <authorList>
            <person name="Feng T."/>
        </authorList>
    </citation>
    <scope>NUCLEOTIDE SEQUENCE [LARGE SCALE GENOMIC DNA]</scope>
    <source>
        <strain evidence="2">S27</strain>
    </source>
</reference>
<comment type="caution">
    <text evidence="1">The sequence shown here is derived from an EMBL/GenBank/DDBJ whole genome shotgun (WGS) entry which is preliminary data.</text>
</comment>
<protein>
    <submittedName>
        <fullName evidence="1">Uncharacterized protein</fullName>
    </submittedName>
</protein>
<gene>
    <name evidence="1" type="ORF">DLM46_26590</name>
</gene>
<organism evidence="1 2">
    <name type="scientific">Paraburkholderia lacunae</name>
    <dbReference type="NCBI Taxonomy" id="2211104"/>
    <lineage>
        <taxon>Bacteria</taxon>
        <taxon>Pseudomonadati</taxon>
        <taxon>Pseudomonadota</taxon>
        <taxon>Betaproteobacteria</taxon>
        <taxon>Burkholderiales</taxon>
        <taxon>Burkholderiaceae</taxon>
        <taxon>Paraburkholderia</taxon>
    </lineage>
</organism>
<evidence type="ECO:0000313" key="1">
    <source>
        <dbReference type="EMBL" id="RDJ99737.1"/>
    </source>
</evidence>
<dbReference type="Proteomes" id="UP000254875">
    <property type="component" value="Unassembled WGS sequence"/>
</dbReference>